<dbReference type="RefSeq" id="WP_005963814.1">
    <property type="nucleotide sequence ID" value="NZ_CP040505.1"/>
</dbReference>
<dbReference type="SUPFAM" id="SSF52540">
    <property type="entry name" value="P-loop containing nucleoside triphosphate hydrolases"/>
    <property type="match status" value="1"/>
</dbReference>
<comment type="catalytic activity">
    <reaction evidence="3">
        <text>3'-dephospho-CoA + ATP = ADP + CoA + H(+)</text>
        <dbReference type="Rhea" id="RHEA:18245"/>
        <dbReference type="ChEBI" id="CHEBI:15378"/>
        <dbReference type="ChEBI" id="CHEBI:30616"/>
        <dbReference type="ChEBI" id="CHEBI:57287"/>
        <dbReference type="ChEBI" id="CHEBI:57328"/>
        <dbReference type="ChEBI" id="CHEBI:456216"/>
        <dbReference type="EC" id="2.7.1.24"/>
    </reaction>
</comment>
<gene>
    <name evidence="5" type="primary">coaE2</name>
    <name evidence="3" type="synonym">coaE</name>
    <name evidence="5" type="ORF">HMPREF9004_1459</name>
</gene>
<proteinExistence type="inferred from homology"/>
<evidence type="ECO:0000256" key="4">
    <source>
        <dbReference type="NCBIfam" id="TIGR00152"/>
    </source>
</evidence>
<dbReference type="EC" id="2.7.1.24" evidence="3 4"/>
<dbReference type="PROSITE" id="PS51219">
    <property type="entry name" value="DPCK"/>
    <property type="match status" value="1"/>
</dbReference>
<keyword evidence="3" id="KW-0963">Cytoplasm</keyword>
<accession>N6WBD7</accession>
<dbReference type="GO" id="GO:0005737">
    <property type="term" value="C:cytoplasm"/>
    <property type="evidence" value="ECO:0007669"/>
    <property type="project" value="UniProtKB-SubCell"/>
</dbReference>
<dbReference type="GO" id="GO:0015937">
    <property type="term" value="P:coenzyme A biosynthetic process"/>
    <property type="evidence" value="ECO:0007669"/>
    <property type="project" value="UniProtKB-UniRule"/>
</dbReference>
<comment type="function">
    <text evidence="3">Catalyzes the phosphorylation of the 3'-hydroxyl group of dephosphocoenzyme A to form coenzyme A.</text>
</comment>
<evidence type="ECO:0000256" key="1">
    <source>
        <dbReference type="ARBA" id="ARBA00022741"/>
    </source>
</evidence>
<comment type="caution">
    <text evidence="5">The sequence shown here is derived from an EMBL/GenBank/DDBJ whole genome shotgun (WGS) entry which is preliminary data.</text>
</comment>
<dbReference type="STRING" id="888050.HMPREF9004_1459"/>
<dbReference type="InterPro" id="IPR027417">
    <property type="entry name" value="P-loop_NTPase"/>
</dbReference>
<protein>
    <recommendedName>
        <fullName evidence="3 4">Dephospho-CoA kinase</fullName>
        <ecNumber evidence="3 4">2.7.1.24</ecNumber>
    </recommendedName>
    <alternativeName>
        <fullName evidence="3">Dephosphocoenzyme A kinase</fullName>
    </alternativeName>
</protein>
<evidence type="ECO:0000256" key="3">
    <source>
        <dbReference type="HAMAP-Rule" id="MF_00376"/>
    </source>
</evidence>
<evidence type="ECO:0000256" key="2">
    <source>
        <dbReference type="ARBA" id="ARBA00022840"/>
    </source>
</evidence>
<organism evidence="5 6">
    <name type="scientific">Schaalia cardiffensis F0333</name>
    <dbReference type="NCBI Taxonomy" id="888050"/>
    <lineage>
        <taxon>Bacteria</taxon>
        <taxon>Bacillati</taxon>
        <taxon>Actinomycetota</taxon>
        <taxon>Actinomycetes</taxon>
        <taxon>Actinomycetales</taxon>
        <taxon>Actinomycetaceae</taxon>
        <taxon>Schaalia</taxon>
    </lineage>
</organism>
<dbReference type="PANTHER" id="PTHR10695">
    <property type="entry name" value="DEPHOSPHO-COA KINASE-RELATED"/>
    <property type="match status" value="1"/>
</dbReference>
<comment type="similarity">
    <text evidence="3">Belongs to the CoaE family.</text>
</comment>
<dbReference type="AlphaFoldDB" id="N6WBD7"/>
<dbReference type="HOGENOM" id="CLU_057180_1_1_11"/>
<dbReference type="NCBIfam" id="NF002879">
    <property type="entry name" value="PRK03333.1"/>
    <property type="match status" value="1"/>
</dbReference>
<dbReference type="PATRIC" id="fig|888050.3.peg.1397"/>
<keyword evidence="3 5" id="KW-0418">Kinase</keyword>
<evidence type="ECO:0000313" key="6">
    <source>
        <dbReference type="Proteomes" id="UP000013015"/>
    </source>
</evidence>
<dbReference type="InterPro" id="IPR001977">
    <property type="entry name" value="Depp_CoAkinase"/>
</dbReference>
<dbReference type="Gene3D" id="3.40.50.300">
    <property type="entry name" value="P-loop containing nucleotide triphosphate hydrolases"/>
    <property type="match status" value="1"/>
</dbReference>
<dbReference type="eggNOG" id="COG0237">
    <property type="taxonomic scope" value="Bacteria"/>
</dbReference>
<comment type="pathway">
    <text evidence="3">Cofactor biosynthesis; coenzyme A biosynthesis; CoA from (R)-pantothenate: step 5/5.</text>
</comment>
<dbReference type="NCBIfam" id="TIGR00152">
    <property type="entry name" value="dephospho-CoA kinase"/>
    <property type="match status" value="1"/>
</dbReference>
<reference evidence="5 6" key="1">
    <citation type="submission" date="2013-03" db="EMBL/GenBank/DDBJ databases">
        <title>Reference genome for the Human Microbiome Project.</title>
        <authorList>
            <person name="Aqrawi P."/>
            <person name="Ayvaz T."/>
            <person name="Bess C."/>
            <person name="Blankenburg K."/>
            <person name="Coyle M."/>
            <person name="Deng J."/>
            <person name="Forbes L."/>
            <person name="Fowler G."/>
            <person name="Francisco L."/>
            <person name="Fu Q."/>
            <person name="Gibbs R."/>
            <person name="Gross S."/>
            <person name="Gubbala S."/>
            <person name="Hale W."/>
            <person name="Hemphill L."/>
            <person name="Highlander S."/>
            <person name="Hirani K."/>
            <person name="Jackson L."/>
            <person name="Jakkamsetti A."/>
            <person name="Javaid M."/>
            <person name="Jayaseelan J.C."/>
            <person name="Jiang H."/>
            <person name="Joshi V."/>
            <person name="Korchina V."/>
            <person name="Kovar C."/>
            <person name="Lara F."/>
            <person name="Lee S."/>
            <person name="Liu Y."/>
            <person name="Mata R."/>
            <person name="Mathew T."/>
            <person name="Munidasa M."/>
            <person name="Muzny D."/>
            <person name="Nazareth L."/>
            <person name="Ngo R."/>
            <person name="Nguyen L."/>
            <person name="Nguyen N."/>
            <person name="Okwuonu G."/>
            <person name="Ongeri F."/>
            <person name="Palculict T."/>
            <person name="Patil S."/>
            <person name="Petrosino J."/>
            <person name="Pham C."/>
            <person name="Pham P."/>
            <person name="Pu L.-L."/>
            <person name="Qin X."/>
            <person name="Qu J."/>
            <person name="Reid J."/>
            <person name="Ross M."/>
            <person name="Ruth R."/>
            <person name="Saada N."/>
            <person name="San Lucas F."/>
            <person name="Santibanez J."/>
            <person name="Shang Y."/>
            <person name="Simmons D."/>
            <person name="Song X.-Z."/>
            <person name="Tang L.-Y."/>
            <person name="Thornton R."/>
            <person name="Warren J."/>
            <person name="Weissenberger G."/>
            <person name="Wilczek-Boney K."/>
            <person name="Worley K."/>
            <person name="Youmans B."/>
            <person name="Zhang J."/>
            <person name="Zhang L."/>
            <person name="Zhao Z."/>
            <person name="Zhou C."/>
            <person name="Zhu D."/>
            <person name="Zhu Y."/>
        </authorList>
    </citation>
    <scope>NUCLEOTIDE SEQUENCE [LARGE SCALE GENOMIC DNA]</scope>
    <source>
        <strain evidence="5 6">F0333</strain>
    </source>
</reference>
<dbReference type="CDD" id="cd02022">
    <property type="entry name" value="DPCK"/>
    <property type="match status" value="1"/>
</dbReference>
<dbReference type="GO" id="GO:0004140">
    <property type="term" value="F:dephospho-CoA kinase activity"/>
    <property type="evidence" value="ECO:0007669"/>
    <property type="project" value="UniProtKB-UniRule"/>
</dbReference>
<dbReference type="Pfam" id="PF01121">
    <property type="entry name" value="CoaE"/>
    <property type="match status" value="1"/>
</dbReference>
<dbReference type="Proteomes" id="UP000013015">
    <property type="component" value="Unassembled WGS sequence"/>
</dbReference>
<evidence type="ECO:0000313" key="5">
    <source>
        <dbReference type="EMBL" id="ENO17549.1"/>
    </source>
</evidence>
<keyword evidence="6" id="KW-1185">Reference proteome</keyword>
<sequence>MDTVIRVGRAKAELFRTWKKPGDRALLIALTGGIGAGKSTVARAFEDLGAVVADADQIAREVVAPGTPGLDAIAKRFGAFLIDEDGALDRSRLAQIVFSDPVARADLEAITHPLIAQRADEVLSSAPPGGLAVYDVPLLAEAGTASGFDVVIVVDAPLEIRLQRLEARGMSRADAQARIRMQASEEQRRALASIWVTNAGSVEECQSLIGTVVTTWLKAS</sequence>
<comment type="subcellular location">
    <subcellularLocation>
        <location evidence="3">Cytoplasm</location>
    </subcellularLocation>
</comment>
<dbReference type="GO" id="GO:0005524">
    <property type="term" value="F:ATP binding"/>
    <property type="evidence" value="ECO:0007669"/>
    <property type="project" value="UniProtKB-UniRule"/>
</dbReference>
<dbReference type="HAMAP" id="MF_00376">
    <property type="entry name" value="Dephospho_CoA_kinase"/>
    <property type="match status" value="1"/>
</dbReference>
<keyword evidence="3 5" id="KW-0808">Transferase</keyword>
<keyword evidence="1 3" id="KW-0547">Nucleotide-binding</keyword>
<keyword evidence="3" id="KW-0173">Coenzyme A biosynthesis</keyword>
<dbReference type="OrthoDB" id="9812943at2"/>
<dbReference type="PANTHER" id="PTHR10695:SF46">
    <property type="entry name" value="BIFUNCTIONAL COENZYME A SYNTHASE-RELATED"/>
    <property type="match status" value="1"/>
</dbReference>
<name>N6WBD7_9ACTO</name>
<dbReference type="UniPathway" id="UPA00241">
    <property type="reaction ID" value="UER00356"/>
</dbReference>
<dbReference type="EMBL" id="AQHZ01000024">
    <property type="protein sequence ID" value="ENO17549.1"/>
    <property type="molecule type" value="Genomic_DNA"/>
</dbReference>
<keyword evidence="2 3" id="KW-0067">ATP-binding</keyword>
<feature type="binding site" evidence="3">
    <location>
        <begin position="35"/>
        <end position="40"/>
    </location>
    <ligand>
        <name>ATP</name>
        <dbReference type="ChEBI" id="CHEBI:30616"/>
    </ligand>
</feature>